<comment type="similarity">
    <text evidence="4">Belongs to the NRP synthetase family.</text>
</comment>
<dbReference type="GO" id="GO:0005737">
    <property type="term" value="C:cytoplasm"/>
    <property type="evidence" value="ECO:0007669"/>
    <property type="project" value="TreeGrafter"/>
</dbReference>
<keyword evidence="2" id="KW-0597">Phosphoprotein</keyword>
<dbReference type="FunFam" id="3.30.300.30:FF:000015">
    <property type="entry name" value="Nonribosomal peptide synthase SidD"/>
    <property type="match status" value="1"/>
</dbReference>
<protein>
    <recommendedName>
        <fullName evidence="5">Carrier domain-containing protein</fullName>
    </recommendedName>
</protein>
<dbReference type="InterPro" id="IPR036736">
    <property type="entry name" value="ACP-like_sf"/>
</dbReference>
<evidence type="ECO:0000313" key="6">
    <source>
        <dbReference type="EMBL" id="KAJ5339449.1"/>
    </source>
</evidence>
<dbReference type="SUPFAM" id="SSF52777">
    <property type="entry name" value="CoA-dependent acyltransferases"/>
    <property type="match status" value="2"/>
</dbReference>
<comment type="caution">
    <text evidence="6">The sequence shown here is derived from an EMBL/GenBank/DDBJ whole genome shotgun (WGS) entry which is preliminary data.</text>
</comment>
<dbReference type="Gene3D" id="3.30.300.30">
    <property type="match status" value="1"/>
</dbReference>
<dbReference type="GO" id="GO:0016874">
    <property type="term" value="F:ligase activity"/>
    <property type="evidence" value="ECO:0007669"/>
    <property type="project" value="UniProtKB-KW"/>
</dbReference>
<dbReference type="PANTHER" id="PTHR45527">
    <property type="entry name" value="NONRIBOSOMAL PEPTIDE SYNTHETASE"/>
    <property type="match status" value="1"/>
</dbReference>
<dbReference type="InterPro" id="IPR001242">
    <property type="entry name" value="Condensation_dom"/>
</dbReference>
<dbReference type="SUPFAM" id="SSF56801">
    <property type="entry name" value="Acetyl-CoA synthetase-like"/>
    <property type="match status" value="1"/>
</dbReference>
<evidence type="ECO:0000256" key="1">
    <source>
        <dbReference type="ARBA" id="ARBA00022450"/>
    </source>
</evidence>
<reference evidence="6" key="2">
    <citation type="journal article" date="2023" name="IMA Fungus">
        <title>Comparative genomic study of the Penicillium genus elucidates a diverse pangenome and 15 lateral gene transfer events.</title>
        <authorList>
            <person name="Petersen C."/>
            <person name="Sorensen T."/>
            <person name="Nielsen M.R."/>
            <person name="Sondergaard T.E."/>
            <person name="Sorensen J.L."/>
            <person name="Fitzpatrick D.A."/>
            <person name="Frisvad J.C."/>
            <person name="Nielsen K.L."/>
        </authorList>
    </citation>
    <scope>NUCLEOTIDE SEQUENCE</scope>
    <source>
        <strain evidence="6">IBT 35673</strain>
    </source>
</reference>
<name>A0A9W9QMY2_PENBR</name>
<dbReference type="InterPro" id="IPR009081">
    <property type="entry name" value="PP-bd_ACP"/>
</dbReference>
<dbReference type="GO" id="GO:0043041">
    <property type="term" value="P:amino acid activation for nonribosomal peptide biosynthetic process"/>
    <property type="evidence" value="ECO:0007669"/>
    <property type="project" value="TreeGrafter"/>
</dbReference>
<dbReference type="CDD" id="cd05918">
    <property type="entry name" value="A_NRPS_SidN3_like"/>
    <property type="match status" value="1"/>
</dbReference>
<keyword evidence="3" id="KW-0436">Ligase</keyword>
<dbReference type="SMART" id="SM00823">
    <property type="entry name" value="PKS_PP"/>
    <property type="match status" value="1"/>
</dbReference>
<feature type="domain" description="Carrier" evidence="5">
    <location>
        <begin position="792"/>
        <end position="868"/>
    </location>
</feature>
<dbReference type="PANTHER" id="PTHR45527:SF3">
    <property type="entry name" value="SIDEROPHORE SYNTHETASE (EUROFUNG)"/>
    <property type="match status" value="1"/>
</dbReference>
<dbReference type="InterPro" id="IPR000873">
    <property type="entry name" value="AMP-dep_synth/lig_dom"/>
</dbReference>
<gene>
    <name evidence="6" type="ORF">N7452_006177</name>
</gene>
<evidence type="ECO:0000256" key="3">
    <source>
        <dbReference type="ARBA" id="ARBA00022598"/>
    </source>
</evidence>
<dbReference type="PROSITE" id="PS50075">
    <property type="entry name" value="CARRIER"/>
    <property type="match status" value="1"/>
</dbReference>
<dbReference type="EMBL" id="JAPZBQ010000003">
    <property type="protein sequence ID" value="KAJ5339449.1"/>
    <property type="molecule type" value="Genomic_DNA"/>
</dbReference>
<reference evidence="6" key="1">
    <citation type="submission" date="2022-12" db="EMBL/GenBank/DDBJ databases">
        <authorList>
            <person name="Petersen C."/>
        </authorList>
    </citation>
    <scope>NUCLEOTIDE SEQUENCE</scope>
    <source>
        <strain evidence="6">IBT 35673</strain>
    </source>
</reference>
<dbReference type="InterPro" id="IPR020806">
    <property type="entry name" value="PKS_PP-bd"/>
</dbReference>
<dbReference type="Gene3D" id="1.10.1200.10">
    <property type="entry name" value="ACP-like"/>
    <property type="match status" value="1"/>
</dbReference>
<evidence type="ECO:0000256" key="2">
    <source>
        <dbReference type="ARBA" id="ARBA00022553"/>
    </source>
</evidence>
<accession>A0A9W9QMY2</accession>
<dbReference type="GO" id="GO:0044550">
    <property type="term" value="P:secondary metabolite biosynthetic process"/>
    <property type="evidence" value="ECO:0007669"/>
    <property type="project" value="TreeGrafter"/>
</dbReference>
<evidence type="ECO:0000259" key="5">
    <source>
        <dbReference type="PROSITE" id="PS50075"/>
    </source>
</evidence>
<evidence type="ECO:0000256" key="4">
    <source>
        <dbReference type="ARBA" id="ARBA00029454"/>
    </source>
</evidence>
<dbReference type="InterPro" id="IPR023213">
    <property type="entry name" value="CAT-like_dom_sf"/>
</dbReference>
<dbReference type="Gene3D" id="3.30.559.10">
    <property type="entry name" value="Chloramphenicol acetyltransferase-like domain"/>
    <property type="match status" value="1"/>
</dbReference>
<dbReference type="Pfam" id="PF00668">
    <property type="entry name" value="Condensation"/>
    <property type="match status" value="1"/>
</dbReference>
<evidence type="ECO:0000313" key="7">
    <source>
        <dbReference type="Proteomes" id="UP001147695"/>
    </source>
</evidence>
<sequence length="1314" mass="143892">MPSDTLNPLLGSPALEDSLGTSIATPHHGPHPFRVIEHDILYETQRKAVRAQAVLCLAWSLVLNDYQRHNKVSFGILKHSSHHRSLKENILPFHVNLDLQSPIENALAAVEEIETTLGAKGGSALASQFESVLVINEEEGTTCRENEPAELGEEVANNDVHMTIICRLQNGGIRIKGVLRSTMKFPQSERMMVHQLAYTVKRVLSSGSDALLCDVAGVCPEGLEQILRWNDPHSSSAPPPIKNELVHEYFAAICRRQPGAIAIDAWNGKLTYGELDRISTIVASRLAHSVRPGSFACVLMEKSMWVSVAMLAVIKAGCAFILLDHAQPDQRLHTICTRSAAAAILCSEQLEQRAAQFGVSCVLRVPLLEWESSAAEMLSTDDTAALPPPDALPPASTALFAIFTSGSTGEPKGIVCNHTSWSSGVARMASGTYITRGTRVFQAASHSFIITVMNYLTALLSGACVCVPSEEKLRNDLAGAIREAAATSAIMTPSMARVMDPQDVSSLQTLMLAGEKMTKFDIERWQGLRLLNLYGLSEIGGGGAISHKFSVESDPAEIGTAIATRSWVVCPDDHNKLQPVGVSGELLVEGPSLCSGYLNDPEKTNKTYITDPAWCRIISPGPPGRRFAKTGDIVRYAAPDGALQYIGRKDTEVKLRGQRMDLSEVEYHVQQQLDEGTAVAVEVVLPENGVSSEHAMLVAFISVQQKQDARRVVDFVLARTTPEFKQQAQQTIRQLKQSLPSFMVPTAFVNLEHLPLTASGKLNRRILRESASKMSREEILSCSQDVSATKTQAATAEEAILQNACAQVLAQPAETVDVESSFSNLGVDSLGARHIVSICRQQGLVLNVADVLNAASIQELAGTCSSRDMEQYSKPQTDDQFGLLQSDFLSSPPVPLPEGAEIEAVFPTILAQSRAVKAIDYFVVHLSGDFEQDRFDQACETLVQSHVPLRTLFVPFNGQLLNVVFRQLAPDINHHVVPTGTDLAHWAREFSLQDLHKPHPPHEPVVKFLVGAHADRPQNRVLVIRLNHASFDGNCVWRIISDLGLAYEGSRIEVASDFAQLARQTFHQRELQQSSSKGYWTKFLADATITPLPVSQVTNDCDKRATPTFVTRHLPVQSSPPQGISMGTVAKAAWSYVLRKHMGTDDVLFAQVINCRDVVILPGADDVLGSCHNFSPVRVQYPAAPQSLDSIQILQDLQEQHAQSLTHSTLDWVDIAKNCTSWPVDTMPTFYLAYQDLRQFSDQEYGGLGIRYGQHLCDFSPPGEGWLSVTPVDDVLRVDFGTMSTEMEQETAEIWISDFCECITALLEGVPLKS</sequence>
<dbReference type="Pfam" id="PF00501">
    <property type="entry name" value="AMP-binding"/>
    <property type="match status" value="1"/>
</dbReference>
<proteinExistence type="inferred from homology"/>
<dbReference type="Gene3D" id="3.30.559.30">
    <property type="entry name" value="Nonribosomal peptide synthetase, condensation domain"/>
    <property type="match status" value="1"/>
</dbReference>
<dbReference type="Gene3D" id="3.40.50.12780">
    <property type="entry name" value="N-terminal domain of ligase-like"/>
    <property type="match status" value="1"/>
</dbReference>
<dbReference type="InterPro" id="IPR045851">
    <property type="entry name" value="AMP-bd_C_sf"/>
</dbReference>
<dbReference type="Proteomes" id="UP001147695">
    <property type="component" value="Unassembled WGS sequence"/>
</dbReference>
<keyword evidence="1" id="KW-0596">Phosphopantetheine</keyword>
<dbReference type="GO" id="GO:0031177">
    <property type="term" value="F:phosphopantetheine binding"/>
    <property type="evidence" value="ECO:0007669"/>
    <property type="project" value="InterPro"/>
</dbReference>
<dbReference type="SUPFAM" id="SSF47336">
    <property type="entry name" value="ACP-like"/>
    <property type="match status" value="1"/>
</dbReference>
<dbReference type="Pfam" id="PF00550">
    <property type="entry name" value="PP-binding"/>
    <property type="match status" value="1"/>
</dbReference>
<dbReference type="InterPro" id="IPR042099">
    <property type="entry name" value="ANL_N_sf"/>
</dbReference>
<organism evidence="6 7">
    <name type="scientific">Penicillium brevicompactum</name>
    <dbReference type="NCBI Taxonomy" id="5074"/>
    <lineage>
        <taxon>Eukaryota</taxon>
        <taxon>Fungi</taxon>
        <taxon>Dikarya</taxon>
        <taxon>Ascomycota</taxon>
        <taxon>Pezizomycotina</taxon>
        <taxon>Eurotiomycetes</taxon>
        <taxon>Eurotiomycetidae</taxon>
        <taxon>Eurotiales</taxon>
        <taxon>Aspergillaceae</taxon>
        <taxon>Penicillium</taxon>
    </lineage>
</organism>